<evidence type="ECO:0000259" key="2">
    <source>
        <dbReference type="PROSITE" id="PS50144"/>
    </source>
</evidence>
<evidence type="ECO:0000313" key="3">
    <source>
        <dbReference type="Proteomes" id="UP000887572"/>
    </source>
</evidence>
<dbReference type="WBParaSite" id="Gr19_v10_g14648.t1">
    <property type="protein sequence ID" value="Gr19_v10_g14648.t1"/>
    <property type="gene ID" value="Gr19_v10_g14648"/>
</dbReference>
<dbReference type="SMART" id="SM00225">
    <property type="entry name" value="BTB"/>
    <property type="match status" value="1"/>
</dbReference>
<proteinExistence type="predicted"/>
<dbReference type="PROSITE" id="PS50144">
    <property type="entry name" value="MATH"/>
    <property type="match status" value="1"/>
</dbReference>
<dbReference type="PANTHER" id="PTHR45774:SF3">
    <property type="entry name" value="BTB (POZ) DOMAIN-CONTAINING 2B-RELATED"/>
    <property type="match status" value="1"/>
</dbReference>
<keyword evidence="3" id="KW-1185">Reference proteome</keyword>
<dbReference type="Gene3D" id="3.30.710.10">
    <property type="entry name" value="Potassium Channel Kv1.1, Chain A"/>
    <property type="match status" value="1"/>
</dbReference>
<dbReference type="Pfam" id="PF22486">
    <property type="entry name" value="MATH_2"/>
    <property type="match status" value="1"/>
</dbReference>
<name>A0A914H7Y5_GLORO</name>
<dbReference type="AlphaFoldDB" id="A0A914H7Y5"/>
<accession>A0A914H7Y5</accession>
<dbReference type="Gene3D" id="2.60.210.10">
    <property type="entry name" value="Apoptosis, Tumor Necrosis Factor Receptor Associated Protein 2, Chain A"/>
    <property type="match status" value="1"/>
</dbReference>
<dbReference type="SMART" id="SM00875">
    <property type="entry name" value="BACK"/>
    <property type="match status" value="1"/>
</dbReference>
<dbReference type="InterPro" id="IPR011333">
    <property type="entry name" value="SKP1/BTB/POZ_sf"/>
</dbReference>
<dbReference type="InterPro" id="IPR008974">
    <property type="entry name" value="TRAF-like"/>
</dbReference>
<organism evidence="3 4">
    <name type="scientific">Globodera rostochiensis</name>
    <name type="common">Golden nematode worm</name>
    <name type="synonym">Heterodera rostochiensis</name>
    <dbReference type="NCBI Taxonomy" id="31243"/>
    <lineage>
        <taxon>Eukaryota</taxon>
        <taxon>Metazoa</taxon>
        <taxon>Ecdysozoa</taxon>
        <taxon>Nematoda</taxon>
        <taxon>Chromadorea</taxon>
        <taxon>Rhabditida</taxon>
        <taxon>Tylenchina</taxon>
        <taxon>Tylenchomorpha</taxon>
        <taxon>Tylenchoidea</taxon>
        <taxon>Heteroderidae</taxon>
        <taxon>Heteroderinae</taxon>
        <taxon>Globodera</taxon>
    </lineage>
</organism>
<sequence length="438" mass="48677">MSKSASSVDRMKRLLSTGNGADVHFLVGEGNEKELLPAHKAILGTASDVFEAMFRFDAESAKFAVGTASSEENKPVEVPDMEVSAFKTMLGFIYADDLSGLNGDNAIAVLCAAKKYDVVGLVDASVNFPVPKLCNVFIAFEQARLLGEKDLAHRCLAYIDANAATLLLSKAFLHLDQKLLCEILDRDQLMISEEIAIWNAAILWAEEKCRQNGGERSAENLRELLGPALFKIRFPLISQGDFSEIIVRSGVLTSDELVGVYLYNSHPVHRALPSLYPLQFPTVQRALTKSRDDDRYKSSGKIRLKIEKVSEFSRENENSRRLGESVYIRGLPWKISAQPSRRGKCFGFFLQCNPENSESNWNCACSATLRIVSQKEGIKDITQTFSRSFCSNGSGYGYPNFTTFEHLMEPNNGWYDAKNDTVILEADVIADAPQRVNN</sequence>
<dbReference type="Pfam" id="PF07707">
    <property type="entry name" value="BACK"/>
    <property type="match status" value="1"/>
</dbReference>
<evidence type="ECO:0000259" key="1">
    <source>
        <dbReference type="PROSITE" id="PS50097"/>
    </source>
</evidence>
<feature type="domain" description="MATH" evidence="2">
    <location>
        <begin position="299"/>
        <end position="428"/>
    </location>
</feature>
<dbReference type="InterPro" id="IPR000210">
    <property type="entry name" value="BTB/POZ_dom"/>
</dbReference>
<dbReference type="InterPro" id="IPR011705">
    <property type="entry name" value="BACK"/>
</dbReference>
<dbReference type="Gene3D" id="1.25.40.420">
    <property type="match status" value="1"/>
</dbReference>
<dbReference type="SUPFAM" id="SSF54695">
    <property type="entry name" value="POZ domain"/>
    <property type="match status" value="1"/>
</dbReference>
<dbReference type="Pfam" id="PF00651">
    <property type="entry name" value="BTB"/>
    <property type="match status" value="1"/>
</dbReference>
<dbReference type="SUPFAM" id="SSF49599">
    <property type="entry name" value="TRAF domain-like"/>
    <property type="match status" value="1"/>
</dbReference>
<evidence type="ECO:0000313" key="4">
    <source>
        <dbReference type="WBParaSite" id="Gr19_v10_g14648.t1"/>
    </source>
</evidence>
<dbReference type="SMART" id="SM00061">
    <property type="entry name" value="MATH"/>
    <property type="match status" value="1"/>
</dbReference>
<protein>
    <submittedName>
        <fullName evidence="4">BTB/POZ domain-containing protein</fullName>
    </submittedName>
</protein>
<dbReference type="Proteomes" id="UP000887572">
    <property type="component" value="Unplaced"/>
</dbReference>
<dbReference type="PANTHER" id="PTHR45774">
    <property type="entry name" value="BTB/POZ DOMAIN-CONTAINING"/>
    <property type="match status" value="1"/>
</dbReference>
<dbReference type="InterPro" id="IPR002083">
    <property type="entry name" value="MATH/TRAF_dom"/>
</dbReference>
<feature type="domain" description="BTB" evidence="1">
    <location>
        <begin position="21"/>
        <end position="99"/>
    </location>
</feature>
<dbReference type="PROSITE" id="PS50097">
    <property type="entry name" value="BTB"/>
    <property type="match status" value="1"/>
</dbReference>
<reference evidence="4" key="1">
    <citation type="submission" date="2022-11" db="UniProtKB">
        <authorList>
            <consortium name="WormBaseParasite"/>
        </authorList>
    </citation>
    <scope>IDENTIFICATION</scope>
</reference>